<evidence type="ECO:0000313" key="3">
    <source>
        <dbReference type="EMBL" id="JAG04731.1"/>
    </source>
</evidence>
<dbReference type="EMBL" id="GBHO01038874">
    <property type="protein sequence ID" value="JAG04730.1"/>
    <property type="molecule type" value="Transcribed_RNA"/>
</dbReference>
<reference evidence="2" key="2">
    <citation type="submission" date="2014-07" db="EMBL/GenBank/DDBJ databases">
        <authorList>
            <person name="Hull J."/>
        </authorList>
    </citation>
    <scope>NUCLEOTIDE SEQUENCE</scope>
</reference>
<evidence type="ECO:0000256" key="1">
    <source>
        <dbReference type="SAM" id="MobiDB-lite"/>
    </source>
</evidence>
<sequence>PDPLYDAQLQGPQHPYPWTRNQGVEHWTGRRQHHAHLRTELTTPDWWKDLGSWEQPDPGKDGSATMDPHLKEATLVASLEKRGSGVAGQRIGTREIRKNNTMSQEPR</sequence>
<feature type="non-terminal residue" evidence="2">
    <location>
        <position position="1"/>
    </location>
</feature>
<name>A0A0A9WIP9_LYGHE</name>
<dbReference type="AlphaFoldDB" id="A0A0A9WIP9"/>
<feature type="region of interest" description="Disordered" evidence="1">
    <location>
        <begin position="81"/>
        <end position="107"/>
    </location>
</feature>
<protein>
    <submittedName>
        <fullName evidence="2">Restriction of telomere capping protein 5</fullName>
    </submittedName>
</protein>
<organism evidence="2">
    <name type="scientific">Lygus hesperus</name>
    <name type="common">Western plant bug</name>
    <dbReference type="NCBI Taxonomy" id="30085"/>
    <lineage>
        <taxon>Eukaryota</taxon>
        <taxon>Metazoa</taxon>
        <taxon>Ecdysozoa</taxon>
        <taxon>Arthropoda</taxon>
        <taxon>Hexapoda</taxon>
        <taxon>Insecta</taxon>
        <taxon>Pterygota</taxon>
        <taxon>Neoptera</taxon>
        <taxon>Paraneoptera</taxon>
        <taxon>Hemiptera</taxon>
        <taxon>Heteroptera</taxon>
        <taxon>Panheteroptera</taxon>
        <taxon>Cimicomorpha</taxon>
        <taxon>Miridae</taxon>
        <taxon>Mirini</taxon>
        <taxon>Lygus</taxon>
    </lineage>
</organism>
<accession>A0A0A9WIP9</accession>
<dbReference type="EMBL" id="GBHO01038873">
    <property type="protein sequence ID" value="JAG04731.1"/>
    <property type="molecule type" value="Transcribed_RNA"/>
</dbReference>
<proteinExistence type="predicted"/>
<gene>
    <name evidence="2" type="primary">RTC5_2</name>
    <name evidence="3" type="synonym">RTC5_1</name>
    <name evidence="2" type="ORF">CM83_46886</name>
    <name evidence="3" type="ORF">CM83_46888</name>
</gene>
<feature type="region of interest" description="Disordered" evidence="1">
    <location>
        <begin position="1"/>
        <end position="21"/>
    </location>
</feature>
<reference evidence="2" key="1">
    <citation type="journal article" date="2014" name="PLoS ONE">
        <title>Transcriptome-Based Identification of ABC Transporters in the Western Tarnished Plant Bug Lygus hesperus.</title>
        <authorList>
            <person name="Hull J.J."/>
            <person name="Chaney K."/>
            <person name="Geib S.M."/>
            <person name="Fabrick J.A."/>
            <person name="Brent C.S."/>
            <person name="Walsh D."/>
            <person name="Lavine L.C."/>
        </authorList>
    </citation>
    <scope>NUCLEOTIDE SEQUENCE</scope>
</reference>
<evidence type="ECO:0000313" key="2">
    <source>
        <dbReference type="EMBL" id="JAG04730.1"/>
    </source>
</evidence>